<reference evidence="8 9" key="1">
    <citation type="submission" date="2019-03" db="EMBL/GenBank/DDBJ databases">
        <title>An improved genome assembly of the fluke Schistosoma japonicum.</title>
        <authorList>
            <person name="Hu W."/>
            <person name="Luo F."/>
            <person name="Yin M."/>
            <person name="Mo X."/>
            <person name="Sun C."/>
            <person name="Wu Q."/>
            <person name="Zhu B."/>
            <person name="Xiang M."/>
            <person name="Wang J."/>
            <person name="Wang Y."/>
            <person name="Zhang T."/>
            <person name="Xu B."/>
            <person name="Zheng H."/>
            <person name="Feng Z."/>
        </authorList>
    </citation>
    <scope>NUCLEOTIDE SEQUENCE [LARGE SCALE GENOMIC DNA]</scope>
    <source>
        <strain evidence="8">HuSjv2</strain>
        <tissue evidence="8">Worms</tissue>
    </source>
</reference>
<dbReference type="InterPro" id="IPR013137">
    <property type="entry name" value="Znf_TFIIB"/>
</dbReference>
<dbReference type="InterPro" id="IPR000812">
    <property type="entry name" value="TFIIB"/>
</dbReference>
<comment type="caution">
    <text evidence="8">The sequence shown here is derived from an EMBL/GenBank/DDBJ whole genome shotgun (WGS) entry which is preliminary data.</text>
</comment>
<dbReference type="Proteomes" id="UP000311919">
    <property type="component" value="Unassembled WGS sequence"/>
</dbReference>
<evidence type="ECO:0000259" key="6">
    <source>
        <dbReference type="Pfam" id="PF00382"/>
    </source>
</evidence>
<name>A0A4Z2DNS1_SCHJA</name>
<evidence type="ECO:0000313" key="9">
    <source>
        <dbReference type="Proteomes" id="UP000311919"/>
    </source>
</evidence>
<dbReference type="PANTHER" id="PTHR11618">
    <property type="entry name" value="TRANSCRIPTION INITIATION FACTOR IIB-RELATED"/>
    <property type="match status" value="1"/>
</dbReference>
<dbReference type="InterPro" id="IPR013150">
    <property type="entry name" value="TFIIB_cyclin"/>
</dbReference>
<dbReference type="Pfam" id="PF08271">
    <property type="entry name" value="Zn_Ribbon_TF"/>
    <property type="match status" value="1"/>
</dbReference>
<feature type="domain" description="Transcription factor TFIIB cyclin-like" evidence="6">
    <location>
        <begin position="114"/>
        <end position="181"/>
    </location>
</feature>
<protein>
    <recommendedName>
        <fullName evidence="4">General transcription factor TFIIB</fullName>
    </recommendedName>
</protein>
<proteinExistence type="predicted"/>
<dbReference type="GO" id="GO:0097550">
    <property type="term" value="C:transcription preinitiation complex"/>
    <property type="evidence" value="ECO:0007669"/>
    <property type="project" value="TreeGrafter"/>
</dbReference>
<evidence type="ECO:0000256" key="2">
    <source>
        <dbReference type="ARBA" id="ARBA00023015"/>
    </source>
</evidence>
<evidence type="ECO:0000256" key="5">
    <source>
        <dbReference type="SAM" id="MobiDB-lite"/>
    </source>
</evidence>
<dbReference type="GO" id="GO:0006367">
    <property type="term" value="P:transcription initiation at RNA polymerase II promoter"/>
    <property type="evidence" value="ECO:0007669"/>
    <property type="project" value="TreeGrafter"/>
</dbReference>
<dbReference type="PANTHER" id="PTHR11618:SF13">
    <property type="entry name" value="TRANSCRIPTION INITIATION FACTOR IIB"/>
    <property type="match status" value="1"/>
</dbReference>
<feature type="domain" description="TFIIB-type" evidence="7">
    <location>
        <begin position="14"/>
        <end position="54"/>
    </location>
</feature>
<keyword evidence="8" id="KW-0396">Initiation factor</keyword>
<dbReference type="GO" id="GO:0070897">
    <property type="term" value="P:transcription preinitiation complex assembly"/>
    <property type="evidence" value="ECO:0007669"/>
    <property type="project" value="InterPro"/>
</dbReference>
<accession>A0A4Z2DNS1</accession>
<dbReference type="OrthoDB" id="25790at2759"/>
<dbReference type="PRINTS" id="PR00685">
    <property type="entry name" value="TIFACTORIIB"/>
</dbReference>
<dbReference type="SUPFAM" id="SSF57783">
    <property type="entry name" value="Zinc beta-ribbon"/>
    <property type="match status" value="1"/>
</dbReference>
<keyword evidence="9" id="KW-1185">Reference proteome</keyword>
<dbReference type="EMBL" id="SKCS01000086">
    <property type="protein sequence ID" value="TNN17810.1"/>
    <property type="molecule type" value="Genomic_DNA"/>
</dbReference>
<evidence type="ECO:0000313" key="8">
    <source>
        <dbReference type="EMBL" id="TNN17810.1"/>
    </source>
</evidence>
<keyword evidence="3" id="KW-0804">Transcription</keyword>
<dbReference type="AlphaFoldDB" id="A0A4Z2DNS1"/>
<gene>
    <name evidence="8" type="ORF">EWB00_010803</name>
</gene>
<dbReference type="Gene3D" id="2.20.25.10">
    <property type="match status" value="1"/>
</dbReference>
<dbReference type="Gene3D" id="1.10.472.10">
    <property type="entry name" value="Cyclin-like"/>
    <property type="match status" value="1"/>
</dbReference>
<dbReference type="SUPFAM" id="SSF47954">
    <property type="entry name" value="Cyclin-like"/>
    <property type="match status" value="1"/>
</dbReference>
<evidence type="ECO:0000256" key="1">
    <source>
        <dbReference type="ARBA" id="ARBA00022737"/>
    </source>
</evidence>
<evidence type="ECO:0000259" key="7">
    <source>
        <dbReference type="Pfam" id="PF08271"/>
    </source>
</evidence>
<keyword evidence="2" id="KW-0805">Transcription regulation</keyword>
<evidence type="ECO:0000256" key="4">
    <source>
        <dbReference type="ARBA" id="ARBA00031706"/>
    </source>
</evidence>
<dbReference type="GO" id="GO:0016251">
    <property type="term" value="F:RNA polymerase II general transcription initiation factor activity"/>
    <property type="evidence" value="ECO:0007669"/>
    <property type="project" value="TreeGrafter"/>
</dbReference>
<evidence type="ECO:0000256" key="3">
    <source>
        <dbReference type="ARBA" id="ARBA00023163"/>
    </source>
</evidence>
<dbReference type="GO" id="GO:0003743">
    <property type="term" value="F:translation initiation factor activity"/>
    <property type="evidence" value="ECO:0007669"/>
    <property type="project" value="UniProtKB-KW"/>
</dbReference>
<dbReference type="STRING" id="6182.A0A4Z2DNS1"/>
<organism evidence="8 9">
    <name type="scientific">Schistosoma japonicum</name>
    <name type="common">Blood fluke</name>
    <dbReference type="NCBI Taxonomy" id="6182"/>
    <lineage>
        <taxon>Eukaryota</taxon>
        <taxon>Metazoa</taxon>
        <taxon>Spiralia</taxon>
        <taxon>Lophotrochozoa</taxon>
        <taxon>Platyhelminthes</taxon>
        <taxon>Trematoda</taxon>
        <taxon>Digenea</taxon>
        <taxon>Strigeidida</taxon>
        <taxon>Schistosomatoidea</taxon>
        <taxon>Schistosomatidae</taxon>
        <taxon>Schistosoma</taxon>
    </lineage>
</organism>
<dbReference type="GO" id="GO:0017025">
    <property type="term" value="F:TBP-class protein binding"/>
    <property type="evidence" value="ECO:0007669"/>
    <property type="project" value="InterPro"/>
</dbReference>
<keyword evidence="8" id="KW-0648">Protein biosynthesis</keyword>
<dbReference type="InterPro" id="IPR036915">
    <property type="entry name" value="Cyclin-like_sf"/>
</dbReference>
<feature type="region of interest" description="Disordered" evidence="5">
    <location>
        <begin position="83"/>
        <end position="103"/>
    </location>
</feature>
<dbReference type="GO" id="GO:0005634">
    <property type="term" value="C:nucleus"/>
    <property type="evidence" value="ECO:0007669"/>
    <property type="project" value="TreeGrafter"/>
</dbReference>
<keyword evidence="1" id="KW-0677">Repeat</keyword>
<dbReference type="Pfam" id="PF00382">
    <property type="entry name" value="TFIIB"/>
    <property type="match status" value="1"/>
</dbReference>
<sequence length="183" mass="20752">MQNKQRRFWTHLECKYHPYAVLIEDSHAGDMVCSMCGLVVADRVIDVVFEWRAFSNDAKANDMCRVGSGKNFLLDGGDLSTMISSSSPSDSQQLDENGKPMYRNRRNISAPDRVLLSAFREISQMGEHLNLPESISDHADLLFKQVHEAKNLRACSNDVILNACLYMACHQEVLPRTFKELNI</sequence>